<keyword evidence="6" id="KW-0732">Signal</keyword>
<keyword evidence="2" id="KW-0378">Hydrolase</keyword>
<accession>A0A2G2Y5C9</accession>
<dbReference type="GO" id="GO:0005975">
    <property type="term" value="P:carbohydrate metabolic process"/>
    <property type="evidence" value="ECO:0007669"/>
    <property type="project" value="InterPro"/>
</dbReference>
<evidence type="ECO:0000256" key="5">
    <source>
        <dbReference type="SAM" id="MobiDB-lite"/>
    </source>
</evidence>
<dbReference type="InterPro" id="IPR000490">
    <property type="entry name" value="Glyco_hydro_17"/>
</dbReference>
<reference evidence="7 8" key="1">
    <citation type="journal article" date="2014" name="Nat. Genet.">
        <title>Genome sequence of the hot pepper provides insights into the evolution of pungency in Capsicum species.</title>
        <authorList>
            <person name="Kim S."/>
            <person name="Park M."/>
            <person name="Yeom S.I."/>
            <person name="Kim Y.M."/>
            <person name="Lee J.M."/>
            <person name="Lee H.A."/>
            <person name="Seo E."/>
            <person name="Choi J."/>
            <person name="Cheong K."/>
            <person name="Kim K.T."/>
            <person name="Jung K."/>
            <person name="Lee G.W."/>
            <person name="Oh S.K."/>
            <person name="Bae C."/>
            <person name="Kim S.B."/>
            <person name="Lee H.Y."/>
            <person name="Kim S.Y."/>
            <person name="Kim M.S."/>
            <person name="Kang B.C."/>
            <person name="Jo Y.D."/>
            <person name="Yang H.B."/>
            <person name="Jeong H.J."/>
            <person name="Kang W.H."/>
            <person name="Kwon J.K."/>
            <person name="Shin C."/>
            <person name="Lim J.Y."/>
            <person name="Park J.H."/>
            <person name="Huh J.H."/>
            <person name="Kim J.S."/>
            <person name="Kim B.D."/>
            <person name="Cohen O."/>
            <person name="Paran I."/>
            <person name="Suh M.C."/>
            <person name="Lee S.B."/>
            <person name="Kim Y.K."/>
            <person name="Shin Y."/>
            <person name="Noh S.J."/>
            <person name="Park J."/>
            <person name="Seo Y.S."/>
            <person name="Kwon S.Y."/>
            <person name="Kim H.A."/>
            <person name="Park J.M."/>
            <person name="Kim H.J."/>
            <person name="Choi S.B."/>
            <person name="Bosland P.W."/>
            <person name="Reeves G."/>
            <person name="Jo S.H."/>
            <person name="Lee B.W."/>
            <person name="Cho H.T."/>
            <person name="Choi H.S."/>
            <person name="Lee M.S."/>
            <person name="Yu Y."/>
            <person name="Do Choi Y."/>
            <person name="Park B.S."/>
            <person name="van Deynze A."/>
            <person name="Ashrafi H."/>
            <person name="Hill T."/>
            <person name="Kim W.T."/>
            <person name="Pai H.S."/>
            <person name="Ahn H.K."/>
            <person name="Yeam I."/>
            <person name="Giovannoni J.J."/>
            <person name="Rose J.K."/>
            <person name="Sorensen I."/>
            <person name="Lee S.J."/>
            <person name="Kim R.W."/>
            <person name="Choi I.Y."/>
            <person name="Choi B.S."/>
            <person name="Lim J.S."/>
            <person name="Lee Y.H."/>
            <person name="Choi D."/>
        </authorList>
    </citation>
    <scope>NUCLEOTIDE SEQUENCE [LARGE SCALE GENOMIC DNA]</scope>
    <source>
        <strain evidence="8">cv. CM334</strain>
    </source>
</reference>
<evidence type="ECO:0000256" key="6">
    <source>
        <dbReference type="SAM" id="SignalP"/>
    </source>
</evidence>
<sequence length="368" mass="40849">MKAWNFLLYLVALPYNSDIPWALWNLPVTRRGIPQPECVSRVGVSDSDTPNGSTPPKYDGILGLSSKDSEDDDFNPGNPDKDESVKTESSSSDFTSDSEDFSLIVDTNILRGDEQGVFSSVDNIMPNSVSQDEKAKVGKSKRNLLKNELSYLMQSIANNLPTPSRVSYLLRSLNVTRVKLYDTDPNVLSVFANTDVEFVIGLGNEYVQRMADPQQAHAWIEQHVQPYHTQTKITCITIGNEKVSKESPSSPKMIGEPLGTESKSNMNYSSCNGVEKLEPPKRCSNGKKCHATDMSERDVLIQDASGKESGKPTVEVDMTNQGSDVTPCNRASKAKNWCLHFIKQGGVLKVALRMQLFFFQQSFKYNPS</sequence>
<organism evidence="7 8">
    <name type="scientific">Capsicum annuum</name>
    <name type="common">Capsicum pepper</name>
    <dbReference type="NCBI Taxonomy" id="4072"/>
    <lineage>
        <taxon>Eukaryota</taxon>
        <taxon>Viridiplantae</taxon>
        <taxon>Streptophyta</taxon>
        <taxon>Embryophyta</taxon>
        <taxon>Tracheophyta</taxon>
        <taxon>Spermatophyta</taxon>
        <taxon>Magnoliopsida</taxon>
        <taxon>eudicotyledons</taxon>
        <taxon>Gunneridae</taxon>
        <taxon>Pentapetalae</taxon>
        <taxon>asterids</taxon>
        <taxon>lamiids</taxon>
        <taxon>Solanales</taxon>
        <taxon>Solanaceae</taxon>
        <taxon>Solanoideae</taxon>
        <taxon>Capsiceae</taxon>
        <taxon>Capsicum</taxon>
    </lineage>
</organism>
<feature type="region of interest" description="Disordered" evidence="5">
    <location>
        <begin position="40"/>
        <end position="97"/>
    </location>
</feature>
<dbReference type="AlphaFoldDB" id="A0A2G2Y5C9"/>
<keyword evidence="3" id="KW-0326">Glycosidase</keyword>
<dbReference type="SUPFAM" id="SSF51445">
    <property type="entry name" value="(Trans)glycosidases"/>
    <property type="match status" value="1"/>
</dbReference>
<comment type="caution">
    <text evidence="7">The sequence shown here is derived from an EMBL/GenBank/DDBJ whole genome shotgun (WGS) entry which is preliminary data.</text>
</comment>
<dbReference type="Gene3D" id="3.20.20.80">
    <property type="entry name" value="Glycosidases"/>
    <property type="match status" value="1"/>
</dbReference>
<name>A0A2G2Y5C9_CAPAN</name>
<evidence type="ECO:0008006" key="9">
    <source>
        <dbReference type="Google" id="ProtNLM"/>
    </source>
</evidence>
<evidence type="ECO:0000256" key="3">
    <source>
        <dbReference type="ARBA" id="ARBA00023295"/>
    </source>
</evidence>
<dbReference type="Pfam" id="PF00332">
    <property type="entry name" value="Glyco_hydro_17"/>
    <property type="match status" value="1"/>
</dbReference>
<evidence type="ECO:0000256" key="2">
    <source>
        <dbReference type="ARBA" id="ARBA00022801"/>
    </source>
</evidence>
<dbReference type="Gramene" id="PHT64771">
    <property type="protein sequence ID" value="PHT64771"/>
    <property type="gene ID" value="T459_29196"/>
</dbReference>
<evidence type="ECO:0000256" key="4">
    <source>
        <dbReference type="RuleBase" id="RU004335"/>
    </source>
</evidence>
<evidence type="ECO:0000313" key="8">
    <source>
        <dbReference type="Proteomes" id="UP000222542"/>
    </source>
</evidence>
<gene>
    <name evidence="7" type="ORF">T459_29196</name>
</gene>
<dbReference type="InterPro" id="IPR017853">
    <property type="entry name" value="GH"/>
</dbReference>
<proteinExistence type="inferred from homology"/>
<keyword evidence="8" id="KW-1185">Reference proteome</keyword>
<feature type="signal peptide" evidence="6">
    <location>
        <begin position="1"/>
        <end position="22"/>
    </location>
</feature>
<dbReference type="PANTHER" id="PTHR32227">
    <property type="entry name" value="GLUCAN ENDO-1,3-BETA-GLUCOSIDASE BG1-RELATED-RELATED"/>
    <property type="match status" value="1"/>
</dbReference>
<dbReference type="Proteomes" id="UP000222542">
    <property type="component" value="Unassembled WGS sequence"/>
</dbReference>
<comment type="similarity">
    <text evidence="1 4">Belongs to the glycosyl hydrolase 17 family.</text>
</comment>
<dbReference type="STRING" id="4072.A0A2G2Y5C9"/>
<dbReference type="GO" id="GO:0004553">
    <property type="term" value="F:hydrolase activity, hydrolyzing O-glycosyl compounds"/>
    <property type="evidence" value="ECO:0007669"/>
    <property type="project" value="InterPro"/>
</dbReference>
<protein>
    <recommendedName>
        <fullName evidence="9">Glucan endo-1,3-beta-D-glucosidase</fullName>
    </recommendedName>
</protein>
<feature type="chain" id="PRO_5013854786" description="Glucan endo-1,3-beta-D-glucosidase" evidence="6">
    <location>
        <begin position="23"/>
        <end position="368"/>
    </location>
</feature>
<dbReference type="GO" id="GO:0005886">
    <property type="term" value="C:plasma membrane"/>
    <property type="evidence" value="ECO:0000318"/>
    <property type="project" value="GO_Central"/>
</dbReference>
<evidence type="ECO:0000313" key="7">
    <source>
        <dbReference type="EMBL" id="PHT64771.1"/>
    </source>
</evidence>
<dbReference type="EMBL" id="AYRZ02000012">
    <property type="protein sequence ID" value="PHT64771.1"/>
    <property type="molecule type" value="Genomic_DNA"/>
</dbReference>
<evidence type="ECO:0000256" key="1">
    <source>
        <dbReference type="ARBA" id="ARBA00008773"/>
    </source>
</evidence>
<dbReference type="InterPro" id="IPR044965">
    <property type="entry name" value="Glyco_hydro_17_plant"/>
</dbReference>
<reference evidence="7 8" key="2">
    <citation type="journal article" date="2017" name="Genome Biol.">
        <title>New reference genome sequences of hot pepper reveal the massive evolution of plant disease-resistance genes by retroduplication.</title>
        <authorList>
            <person name="Kim S."/>
            <person name="Park J."/>
            <person name="Yeom S.I."/>
            <person name="Kim Y.M."/>
            <person name="Seo E."/>
            <person name="Kim K.T."/>
            <person name="Kim M.S."/>
            <person name="Lee J.M."/>
            <person name="Cheong K."/>
            <person name="Shin H.S."/>
            <person name="Kim S.B."/>
            <person name="Han K."/>
            <person name="Lee J."/>
            <person name="Park M."/>
            <person name="Lee H.A."/>
            <person name="Lee H.Y."/>
            <person name="Lee Y."/>
            <person name="Oh S."/>
            <person name="Lee J.H."/>
            <person name="Choi E."/>
            <person name="Choi E."/>
            <person name="Lee S.E."/>
            <person name="Jeon J."/>
            <person name="Kim H."/>
            <person name="Choi G."/>
            <person name="Song H."/>
            <person name="Lee J."/>
            <person name="Lee S.C."/>
            <person name="Kwon J.K."/>
            <person name="Lee H.Y."/>
            <person name="Koo N."/>
            <person name="Hong Y."/>
            <person name="Kim R.W."/>
            <person name="Kang W.H."/>
            <person name="Huh J.H."/>
            <person name="Kang B.C."/>
            <person name="Yang T.J."/>
            <person name="Lee Y.H."/>
            <person name="Bennetzen J.L."/>
            <person name="Choi D."/>
        </authorList>
    </citation>
    <scope>NUCLEOTIDE SEQUENCE [LARGE SCALE GENOMIC DNA]</scope>
    <source>
        <strain evidence="8">cv. CM334</strain>
    </source>
</reference>